<dbReference type="AlphaFoldDB" id="A0A4T2GPW1"/>
<dbReference type="Pfam" id="PF18627">
    <property type="entry name" value="PgdA_N"/>
    <property type="match status" value="1"/>
</dbReference>
<comment type="caution">
    <text evidence="2">The sequence shown here is derived from an EMBL/GenBank/DDBJ whole genome shotgun (WGS) entry which is preliminary data.</text>
</comment>
<name>A0A4T2GPW1_STRSU</name>
<evidence type="ECO:0000313" key="3">
    <source>
        <dbReference type="Proteomes" id="UP000305165"/>
    </source>
</evidence>
<dbReference type="SUPFAM" id="SSF144015">
    <property type="entry name" value="Peptidoglycan deacetylase N-terminal noncatalytic region"/>
    <property type="match status" value="1"/>
</dbReference>
<dbReference type="Gene3D" id="3.90.640.30">
    <property type="match status" value="1"/>
</dbReference>
<feature type="domain" description="Peptidoglycan GlcNAc deacetylase N-terminal" evidence="1">
    <location>
        <begin position="74"/>
        <end position="212"/>
    </location>
</feature>
<protein>
    <recommendedName>
        <fullName evidence="1">Peptidoglycan GlcNAc deacetylase N-terminal domain-containing protein</fullName>
    </recommendedName>
</protein>
<accession>A0A4T2GPW1</accession>
<organism evidence="2 3">
    <name type="scientific">Streptococcus suis</name>
    <dbReference type="NCBI Taxonomy" id="1307"/>
    <lineage>
        <taxon>Bacteria</taxon>
        <taxon>Bacillati</taxon>
        <taxon>Bacillota</taxon>
        <taxon>Bacilli</taxon>
        <taxon>Lactobacillales</taxon>
        <taxon>Streptococcaceae</taxon>
        <taxon>Streptococcus</taxon>
    </lineage>
</organism>
<reference evidence="2 3" key="1">
    <citation type="submission" date="2019-04" db="EMBL/GenBank/DDBJ databases">
        <title>Genome analysis of Streptococcus suis strain WUSS424.</title>
        <authorList>
            <person name="Chen H."/>
            <person name="Gao X."/>
            <person name="Wu Z."/>
        </authorList>
    </citation>
    <scope>NUCLEOTIDE SEQUENCE [LARGE SCALE GENOMIC DNA]</scope>
    <source>
        <strain evidence="2 3">WUSS424</strain>
    </source>
</reference>
<dbReference type="OrthoDB" id="2229208at2"/>
<evidence type="ECO:0000259" key="1">
    <source>
        <dbReference type="Pfam" id="PF18627"/>
    </source>
</evidence>
<dbReference type="Proteomes" id="UP000305165">
    <property type="component" value="Unassembled WGS sequence"/>
</dbReference>
<evidence type="ECO:0000313" key="2">
    <source>
        <dbReference type="EMBL" id="TII01083.1"/>
    </source>
</evidence>
<gene>
    <name evidence="2" type="ORF">FAJ39_01780</name>
</gene>
<sequence>MQKNWKKLALGFLIIGLAGFGLHWFGQEQNRLLNEQFVPLNLRIIDDLGTKIDAIGGPQNPRIIEFLQRDDQTAISQRISAASDETRKTAKADSLTQKEWIVLYPQTRTSPFENATSYAVMRTNIKADGLQVTTSQEEELEIFYEKTDESLLTLEDLIADKDIFRAQLEKVLVSSSTASVAAQKVNEELIKTFAADDWSDISFRYEQQSLVLPTAIISMSAFVESLNDTYFSEQTLAVFRSQTSSATIIDYP</sequence>
<proteinExistence type="predicted"/>
<dbReference type="EMBL" id="SSXO01000001">
    <property type="protein sequence ID" value="TII01083.1"/>
    <property type="molecule type" value="Genomic_DNA"/>
</dbReference>
<dbReference type="InterPro" id="IPR040802">
    <property type="entry name" value="PgdA_N"/>
</dbReference>